<protein>
    <recommendedName>
        <fullName evidence="5 7">Adenylate kinase</fullName>
        <shortName evidence="5">AK</shortName>
        <ecNumber evidence="5 7">2.7.4.3</ecNumber>
    </recommendedName>
    <alternativeName>
        <fullName evidence="5">ATP-AMP transphosphorylase</fullName>
    </alternativeName>
    <alternativeName>
        <fullName evidence="5">ATP:AMP phosphotransferase</fullName>
    </alternativeName>
    <alternativeName>
        <fullName evidence="5">Adenylate monophosphate kinase</fullName>
    </alternativeName>
</protein>
<dbReference type="SUPFAM" id="SSF52540">
    <property type="entry name" value="P-loop containing nucleoside triphosphate hydrolases"/>
    <property type="match status" value="1"/>
</dbReference>
<feature type="binding site" evidence="5">
    <location>
        <begin position="89"/>
        <end position="92"/>
    </location>
    <ligand>
        <name>AMP</name>
        <dbReference type="ChEBI" id="CHEBI:456215"/>
    </ligand>
</feature>
<dbReference type="EC" id="2.7.4.3" evidence="5 7"/>
<evidence type="ECO:0000256" key="6">
    <source>
        <dbReference type="RuleBase" id="RU003330"/>
    </source>
</evidence>
<reference evidence="8 9" key="1">
    <citation type="submission" date="2016-05" db="EMBL/GenBank/DDBJ databases">
        <authorList>
            <person name="Lavstsen T."/>
            <person name="Jespersen J.S."/>
        </authorList>
    </citation>
    <scope>NUCLEOTIDE SEQUENCE [LARGE SCALE GENOMIC DNA]</scope>
    <source>
        <strain evidence="8 9">B7-9</strain>
    </source>
</reference>
<dbReference type="Gene3D" id="3.40.50.300">
    <property type="entry name" value="P-loop containing nucleotide triphosphate hydrolases"/>
    <property type="match status" value="1"/>
</dbReference>
<dbReference type="CDD" id="cd01428">
    <property type="entry name" value="ADK"/>
    <property type="match status" value="1"/>
</dbReference>
<dbReference type="PRINTS" id="PR00094">
    <property type="entry name" value="ADENYLTKNASE"/>
</dbReference>
<feature type="binding site" evidence="5">
    <location>
        <position position="96"/>
    </location>
    <ligand>
        <name>AMP</name>
        <dbReference type="ChEBI" id="CHEBI:456215"/>
    </ligand>
</feature>
<evidence type="ECO:0000313" key="8">
    <source>
        <dbReference type="EMBL" id="PDV99583.1"/>
    </source>
</evidence>
<feature type="region of interest" description="LID" evidence="5">
    <location>
        <begin position="130"/>
        <end position="167"/>
    </location>
</feature>
<feature type="binding site" evidence="5">
    <location>
        <position position="35"/>
    </location>
    <ligand>
        <name>AMP</name>
        <dbReference type="ChEBI" id="CHEBI:456215"/>
    </ligand>
</feature>
<dbReference type="InterPro" id="IPR033690">
    <property type="entry name" value="Adenylat_kinase_CS"/>
</dbReference>
<sequence length="222" mass="24489">MQQRQHLILMGPPGAGKTTIGDLLKQHEPLTIIATGRFLRREVDQGTAMGQMIKPLLEQGQFAPDDVVDRLMQQWLSAAPADQGFLLDGYPRNLTQALALEAMLTEINRPLTRVISLELSESQVLARLTGRRICRWEGGTFTLHIRDQAAIERCASLGGTLTKRDDDQPAIITERLAVYARATKPILDFYAERGLLSRIEIDDADGPPELVVAAVLAAIKQA</sequence>
<dbReference type="UniPathway" id="UPA00588">
    <property type="reaction ID" value="UER00649"/>
</dbReference>
<feature type="region of interest" description="NMP" evidence="5">
    <location>
        <begin position="34"/>
        <end position="63"/>
    </location>
</feature>
<evidence type="ECO:0000313" key="9">
    <source>
        <dbReference type="Proteomes" id="UP000220922"/>
    </source>
</evidence>
<dbReference type="GO" id="GO:0005524">
    <property type="term" value="F:ATP binding"/>
    <property type="evidence" value="ECO:0007669"/>
    <property type="project" value="UniProtKB-UniRule"/>
</dbReference>
<evidence type="ECO:0000256" key="3">
    <source>
        <dbReference type="ARBA" id="ARBA00022741"/>
    </source>
</evidence>
<comment type="function">
    <text evidence="5">Catalyzes the reversible transfer of the terminal phosphate group between ATP and AMP. Plays an important role in cellular energy homeostasis and in adenine nucleotide metabolism.</text>
</comment>
<keyword evidence="3 5" id="KW-0547">Nucleotide-binding</keyword>
<dbReference type="Proteomes" id="UP000220922">
    <property type="component" value="Unassembled WGS sequence"/>
</dbReference>
<evidence type="ECO:0000256" key="5">
    <source>
        <dbReference type="HAMAP-Rule" id="MF_00235"/>
    </source>
</evidence>
<accession>A0A2H3KN29</accession>
<dbReference type="GO" id="GO:0005737">
    <property type="term" value="C:cytoplasm"/>
    <property type="evidence" value="ECO:0007669"/>
    <property type="project" value="UniProtKB-SubCell"/>
</dbReference>
<dbReference type="InterPro" id="IPR006259">
    <property type="entry name" value="Adenyl_kin_sub"/>
</dbReference>
<feature type="binding site" evidence="5">
    <location>
        <position position="175"/>
    </location>
    <ligand>
        <name>AMP</name>
        <dbReference type="ChEBI" id="CHEBI:456215"/>
    </ligand>
</feature>
<keyword evidence="5" id="KW-0963">Cytoplasm</keyword>
<evidence type="ECO:0000256" key="1">
    <source>
        <dbReference type="ARBA" id="ARBA00022679"/>
    </source>
</evidence>
<feature type="binding site" evidence="5">
    <location>
        <position position="206"/>
    </location>
    <ligand>
        <name>ATP</name>
        <dbReference type="ChEBI" id="CHEBI:30616"/>
    </ligand>
</feature>
<comment type="catalytic activity">
    <reaction evidence="5 7">
        <text>AMP + ATP = 2 ADP</text>
        <dbReference type="Rhea" id="RHEA:12973"/>
        <dbReference type="ChEBI" id="CHEBI:30616"/>
        <dbReference type="ChEBI" id="CHEBI:456215"/>
        <dbReference type="ChEBI" id="CHEBI:456216"/>
        <dbReference type="EC" id="2.7.4.3"/>
    </reaction>
</comment>
<dbReference type="RefSeq" id="WP_097651746.1">
    <property type="nucleotide sequence ID" value="NZ_LYXE01000066.1"/>
</dbReference>
<evidence type="ECO:0000256" key="4">
    <source>
        <dbReference type="ARBA" id="ARBA00022777"/>
    </source>
</evidence>
<evidence type="ECO:0000256" key="2">
    <source>
        <dbReference type="ARBA" id="ARBA00022727"/>
    </source>
</evidence>
<comment type="pathway">
    <text evidence="5">Purine metabolism; AMP biosynthesis via salvage pathway; AMP from ADP: step 1/1.</text>
</comment>
<organism evidence="8 9">
    <name type="scientific">Candidatus Chloroploca asiatica</name>
    <dbReference type="NCBI Taxonomy" id="1506545"/>
    <lineage>
        <taxon>Bacteria</taxon>
        <taxon>Bacillati</taxon>
        <taxon>Chloroflexota</taxon>
        <taxon>Chloroflexia</taxon>
        <taxon>Chloroflexales</taxon>
        <taxon>Chloroflexineae</taxon>
        <taxon>Oscillochloridaceae</taxon>
        <taxon>Candidatus Chloroploca</taxon>
    </lineage>
</organism>
<dbReference type="InterPro" id="IPR000850">
    <property type="entry name" value="Adenylat/UMP-CMP_kin"/>
</dbReference>
<comment type="domain">
    <text evidence="5">Consists of three domains, a large central CORE domain and two small peripheral domains, NMPbind and LID, which undergo movements during catalysis. The LID domain closes over the site of phosphoryl transfer upon ATP binding. Assembling and dissambling the active center during each catalytic cycle provides an effective means to prevent ATP hydrolysis.</text>
</comment>
<dbReference type="GO" id="GO:0044209">
    <property type="term" value="P:AMP salvage"/>
    <property type="evidence" value="ECO:0007669"/>
    <property type="project" value="UniProtKB-UniRule"/>
</dbReference>
<dbReference type="PANTHER" id="PTHR23359">
    <property type="entry name" value="NUCLEOTIDE KINASE"/>
    <property type="match status" value="1"/>
</dbReference>
<feature type="binding site" evidence="5">
    <location>
        <position position="131"/>
    </location>
    <ligand>
        <name>ATP</name>
        <dbReference type="ChEBI" id="CHEBI:30616"/>
    </ligand>
</feature>
<comment type="subcellular location">
    <subcellularLocation>
        <location evidence="5 7">Cytoplasm</location>
    </subcellularLocation>
</comment>
<comment type="caution">
    <text evidence="5">Lacks conserved residue(s) required for the propagation of feature annotation.</text>
</comment>
<keyword evidence="4 5" id="KW-0418">Kinase</keyword>
<keyword evidence="5 7" id="KW-0067">ATP-binding</keyword>
<dbReference type="NCBIfam" id="TIGR01351">
    <property type="entry name" value="adk"/>
    <property type="match status" value="1"/>
</dbReference>
<dbReference type="HAMAP" id="MF_00235">
    <property type="entry name" value="Adenylate_kinase_Adk"/>
    <property type="match status" value="1"/>
</dbReference>
<dbReference type="EMBL" id="LYXE01000066">
    <property type="protein sequence ID" value="PDV99583.1"/>
    <property type="molecule type" value="Genomic_DNA"/>
</dbReference>
<proteinExistence type="inferred from homology"/>
<dbReference type="GO" id="GO:0004017">
    <property type="term" value="F:AMP kinase activity"/>
    <property type="evidence" value="ECO:0007669"/>
    <property type="project" value="UniProtKB-UniRule"/>
</dbReference>
<name>A0A2H3KN29_9CHLR</name>
<dbReference type="AlphaFoldDB" id="A0A2H3KN29"/>
<evidence type="ECO:0000256" key="7">
    <source>
        <dbReference type="RuleBase" id="RU003331"/>
    </source>
</evidence>
<keyword evidence="1 5" id="KW-0808">Transferase</keyword>
<dbReference type="InterPro" id="IPR027417">
    <property type="entry name" value="P-loop_NTPase"/>
</dbReference>
<gene>
    <name evidence="5" type="primary">adk</name>
    <name evidence="8" type="ORF">A9Q02_11585</name>
</gene>
<keyword evidence="2 5" id="KW-0545">Nucleotide biosynthesis</keyword>
<dbReference type="Pfam" id="PF00406">
    <property type="entry name" value="ADK"/>
    <property type="match status" value="1"/>
</dbReference>
<comment type="caution">
    <text evidence="8">The sequence shown here is derived from an EMBL/GenBank/DDBJ whole genome shotgun (WGS) entry which is preliminary data.</text>
</comment>
<comment type="similarity">
    <text evidence="5 6">Belongs to the adenylate kinase family.</text>
</comment>
<dbReference type="OrthoDB" id="9805030at2"/>
<feature type="binding site" evidence="5">
    <location>
        <position position="164"/>
    </location>
    <ligand>
        <name>AMP</name>
        <dbReference type="ChEBI" id="CHEBI:456215"/>
    </ligand>
</feature>
<feature type="binding site" evidence="5">
    <location>
        <position position="40"/>
    </location>
    <ligand>
        <name>AMP</name>
        <dbReference type="ChEBI" id="CHEBI:456215"/>
    </ligand>
</feature>
<comment type="subunit">
    <text evidence="5 7">Monomer.</text>
</comment>
<keyword evidence="9" id="KW-1185">Reference proteome</keyword>
<dbReference type="PROSITE" id="PS00113">
    <property type="entry name" value="ADENYLATE_KINASE"/>
    <property type="match status" value="1"/>
</dbReference>
<feature type="binding site" evidence="5">
    <location>
        <begin position="14"/>
        <end position="19"/>
    </location>
    <ligand>
        <name>ATP</name>
        <dbReference type="ChEBI" id="CHEBI:30616"/>
    </ligand>
</feature>